<dbReference type="PANTHER" id="PTHR38434">
    <property type="entry name" value="BLL2549 PROTEIN"/>
    <property type="match status" value="1"/>
</dbReference>
<evidence type="ECO:0000313" key="2">
    <source>
        <dbReference type="EMBL" id="CAI8037523.1"/>
    </source>
</evidence>
<protein>
    <submittedName>
        <fullName evidence="2">Uncharacterized protein</fullName>
    </submittedName>
</protein>
<reference evidence="2" key="1">
    <citation type="submission" date="2023-03" db="EMBL/GenBank/DDBJ databases">
        <authorList>
            <person name="Steffen K."/>
            <person name="Cardenas P."/>
        </authorList>
    </citation>
    <scope>NUCLEOTIDE SEQUENCE</scope>
</reference>
<dbReference type="Pfam" id="PF10101">
    <property type="entry name" value="DUF2339"/>
    <property type="match status" value="1"/>
</dbReference>
<name>A0AA35WXI2_GEOBA</name>
<evidence type="ECO:0000256" key="1">
    <source>
        <dbReference type="SAM" id="Phobius"/>
    </source>
</evidence>
<feature type="transmembrane region" description="Helical" evidence="1">
    <location>
        <begin position="47"/>
        <end position="67"/>
    </location>
</feature>
<evidence type="ECO:0000313" key="3">
    <source>
        <dbReference type="Proteomes" id="UP001174909"/>
    </source>
</evidence>
<sequence length="180" mass="19775">MIGLANFWTIWILTAEVLDYFNHNIATVRFMEGSRAEIQAMENAQNLSLTVLWAVYALVLLAVGIIGKLRAVRLAGLALLTIPVAKVFVYDVFQLEQAYRVAAFIGLGALLLIGGYLYQRFGRAIKGVRHRMMYSFEDCSFGLKAVTAPYRFGIIGIPMAVGGMFHSASRNGGGYGDSRA</sequence>
<dbReference type="Proteomes" id="UP001174909">
    <property type="component" value="Unassembled WGS sequence"/>
</dbReference>
<organism evidence="2 3">
    <name type="scientific">Geodia barretti</name>
    <name type="common">Barrett's horny sponge</name>
    <dbReference type="NCBI Taxonomy" id="519541"/>
    <lineage>
        <taxon>Eukaryota</taxon>
        <taxon>Metazoa</taxon>
        <taxon>Porifera</taxon>
        <taxon>Demospongiae</taxon>
        <taxon>Heteroscleromorpha</taxon>
        <taxon>Tetractinellida</taxon>
        <taxon>Astrophorina</taxon>
        <taxon>Geodiidae</taxon>
        <taxon>Geodia</taxon>
    </lineage>
</organism>
<dbReference type="PANTHER" id="PTHR38434:SF1">
    <property type="entry name" value="BLL2549 PROTEIN"/>
    <property type="match status" value="1"/>
</dbReference>
<keyword evidence="1" id="KW-0472">Membrane</keyword>
<dbReference type="AlphaFoldDB" id="A0AA35WXI2"/>
<keyword evidence="1" id="KW-0812">Transmembrane</keyword>
<proteinExistence type="predicted"/>
<keyword evidence="1" id="KW-1133">Transmembrane helix</keyword>
<feature type="transmembrane region" description="Helical" evidence="1">
    <location>
        <begin position="99"/>
        <end position="118"/>
    </location>
</feature>
<accession>A0AA35WXI2</accession>
<keyword evidence="3" id="KW-1185">Reference proteome</keyword>
<feature type="transmembrane region" description="Helical" evidence="1">
    <location>
        <begin position="74"/>
        <end position="93"/>
    </location>
</feature>
<gene>
    <name evidence="2" type="ORF">GBAR_LOCUS20987</name>
</gene>
<dbReference type="EMBL" id="CASHTH010002945">
    <property type="protein sequence ID" value="CAI8037523.1"/>
    <property type="molecule type" value="Genomic_DNA"/>
</dbReference>
<dbReference type="InterPro" id="IPR019286">
    <property type="entry name" value="DUF2339_TM"/>
</dbReference>
<comment type="caution">
    <text evidence="2">The sequence shown here is derived from an EMBL/GenBank/DDBJ whole genome shotgun (WGS) entry which is preliminary data.</text>
</comment>